<dbReference type="InterPro" id="IPR036612">
    <property type="entry name" value="KH_dom_type_1_sf"/>
</dbReference>
<dbReference type="CDD" id="cd00077">
    <property type="entry name" value="HDc"/>
    <property type="match status" value="1"/>
</dbReference>
<dbReference type="PANTHER" id="PTHR12826">
    <property type="entry name" value="RIBONUCLEASE Y"/>
    <property type="match status" value="1"/>
</dbReference>
<dbReference type="InterPro" id="IPR006674">
    <property type="entry name" value="HD_domain"/>
</dbReference>
<evidence type="ECO:0000256" key="1">
    <source>
        <dbReference type="ARBA" id="ARBA00022722"/>
    </source>
</evidence>
<reference evidence="9" key="2">
    <citation type="journal article" date="2021" name="PeerJ">
        <title>Extensive microbial diversity within the chicken gut microbiome revealed by metagenomics and culture.</title>
        <authorList>
            <person name="Gilroy R."/>
            <person name="Ravi A."/>
            <person name="Getino M."/>
            <person name="Pursley I."/>
            <person name="Horton D.L."/>
            <person name="Alikhan N.F."/>
            <person name="Baker D."/>
            <person name="Gharbi K."/>
            <person name="Hall N."/>
            <person name="Watson M."/>
            <person name="Adriaenssens E.M."/>
            <person name="Foster-Nyarko E."/>
            <person name="Jarju S."/>
            <person name="Secka A."/>
            <person name="Antonio M."/>
            <person name="Oren A."/>
            <person name="Chaudhuri R.R."/>
            <person name="La Ragione R."/>
            <person name="Hildebrand F."/>
            <person name="Pallen M.J."/>
        </authorList>
    </citation>
    <scope>NUCLEOTIDE SEQUENCE</scope>
    <source>
        <strain evidence="9">CHK186-9395</strain>
    </source>
</reference>
<dbReference type="Gene3D" id="1.10.3210.10">
    <property type="entry name" value="Hypothetical protein af1432"/>
    <property type="match status" value="1"/>
</dbReference>
<organism evidence="9 10">
    <name type="scientific">Candidatus Caccopulliclostridium gallistercoris</name>
    <dbReference type="NCBI Taxonomy" id="2840719"/>
    <lineage>
        <taxon>Bacteria</taxon>
        <taxon>Bacillati</taxon>
        <taxon>Bacillota</taxon>
        <taxon>Clostridia</taxon>
        <taxon>Candidatus Caccopulliclostridium</taxon>
    </lineage>
</organism>
<evidence type="ECO:0000259" key="8">
    <source>
        <dbReference type="PROSITE" id="PS51831"/>
    </source>
</evidence>
<reference evidence="9" key="1">
    <citation type="submission" date="2020-10" db="EMBL/GenBank/DDBJ databases">
        <authorList>
            <person name="Gilroy R."/>
        </authorList>
    </citation>
    <scope>NUCLEOTIDE SEQUENCE</scope>
    <source>
        <strain evidence="9">CHK186-9395</strain>
    </source>
</reference>
<comment type="subcellular location">
    <subcellularLocation>
        <location evidence="5">Cell membrane</location>
        <topology evidence="5">Single-pass membrane protein</topology>
    </subcellularLocation>
</comment>
<accession>A0A9D1NEI6</accession>
<feature type="coiled-coil region" evidence="7">
    <location>
        <begin position="64"/>
        <end position="155"/>
    </location>
</feature>
<keyword evidence="5" id="KW-1003">Cell membrane</keyword>
<dbReference type="InterPro" id="IPR017705">
    <property type="entry name" value="Ribonuclease_Y"/>
</dbReference>
<comment type="function">
    <text evidence="5">Endoribonuclease that initiates mRNA decay.</text>
</comment>
<dbReference type="InterPro" id="IPR006675">
    <property type="entry name" value="HDIG_dom"/>
</dbReference>
<keyword evidence="4 5" id="KW-0694">RNA-binding</keyword>
<dbReference type="SMART" id="SM00322">
    <property type="entry name" value="KH"/>
    <property type="match status" value="1"/>
</dbReference>
<dbReference type="HAMAP" id="MF_00335">
    <property type="entry name" value="RNase_Y"/>
    <property type="match status" value="1"/>
</dbReference>
<dbReference type="SUPFAM" id="SSF54791">
    <property type="entry name" value="Eukaryotic type KH-domain (KH-domain type I)"/>
    <property type="match status" value="1"/>
</dbReference>
<dbReference type="NCBIfam" id="TIGR00277">
    <property type="entry name" value="HDIG"/>
    <property type="match status" value="1"/>
</dbReference>
<dbReference type="Gene3D" id="3.30.1370.10">
    <property type="entry name" value="K Homology domain, type 1"/>
    <property type="match status" value="1"/>
</dbReference>
<dbReference type="Pfam" id="PF12072">
    <property type="entry name" value="RNase_Y_N"/>
    <property type="match status" value="1"/>
</dbReference>
<gene>
    <name evidence="5 9" type="primary">rny</name>
    <name evidence="9" type="ORF">IAA62_03840</name>
</gene>
<keyword evidence="7" id="KW-0175">Coiled coil</keyword>
<keyword evidence="5" id="KW-0812">Transmembrane</keyword>
<keyword evidence="5" id="KW-0472">Membrane</keyword>
<evidence type="ECO:0000256" key="7">
    <source>
        <dbReference type="SAM" id="Coils"/>
    </source>
</evidence>
<dbReference type="SUPFAM" id="SSF109604">
    <property type="entry name" value="HD-domain/PDEase-like"/>
    <property type="match status" value="1"/>
</dbReference>
<dbReference type="GO" id="GO:0016787">
    <property type="term" value="F:hydrolase activity"/>
    <property type="evidence" value="ECO:0007669"/>
    <property type="project" value="UniProtKB-KW"/>
</dbReference>
<dbReference type="InterPro" id="IPR003607">
    <property type="entry name" value="HD/PDEase_dom"/>
</dbReference>
<feature type="transmembrane region" description="Helical" evidence="5">
    <location>
        <begin position="12"/>
        <end position="38"/>
    </location>
</feature>
<evidence type="ECO:0000256" key="5">
    <source>
        <dbReference type="HAMAP-Rule" id="MF_00335"/>
    </source>
</evidence>
<keyword evidence="3 5" id="KW-0378">Hydrolase</keyword>
<dbReference type="GO" id="GO:0004521">
    <property type="term" value="F:RNA endonuclease activity"/>
    <property type="evidence" value="ECO:0007669"/>
    <property type="project" value="UniProtKB-UniRule"/>
</dbReference>
<feature type="domain" description="HD" evidence="8">
    <location>
        <begin position="344"/>
        <end position="437"/>
    </location>
</feature>
<dbReference type="GO" id="GO:0003723">
    <property type="term" value="F:RNA binding"/>
    <property type="evidence" value="ECO:0007669"/>
    <property type="project" value="UniProtKB-UniRule"/>
</dbReference>
<dbReference type="FunFam" id="1.10.3210.10:FF:000003">
    <property type="entry name" value="Ribonuclease Y"/>
    <property type="match status" value="1"/>
</dbReference>
<dbReference type="Pfam" id="PF01966">
    <property type="entry name" value="HD"/>
    <property type="match status" value="1"/>
</dbReference>
<dbReference type="InterPro" id="IPR022711">
    <property type="entry name" value="RNase_Y_N"/>
</dbReference>
<dbReference type="GO" id="GO:0005886">
    <property type="term" value="C:plasma membrane"/>
    <property type="evidence" value="ECO:0007669"/>
    <property type="project" value="UniProtKB-SubCell"/>
</dbReference>
<name>A0A9D1NEI6_9FIRM</name>
<keyword evidence="2 5" id="KW-0255">Endonuclease</keyword>
<keyword evidence="1 5" id="KW-0540">Nuclease</keyword>
<evidence type="ECO:0000313" key="9">
    <source>
        <dbReference type="EMBL" id="HIV01664.1"/>
    </source>
</evidence>
<dbReference type="Pfam" id="PF00013">
    <property type="entry name" value="KH_1"/>
    <property type="match status" value="1"/>
</dbReference>
<comment type="caution">
    <text evidence="9">The sequence shown here is derived from an EMBL/GenBank/DDBJ whole genome shotgun (WGS) entry which is preliminary data.</text>
</comment>
<dbReference type="NCBIfam" id="TIGR03319">
    <property type="entry name" value="RNase_Y"/>
    <property type="match status" value="1"/>
</dbReference>
<dbReference type="InterPro" id="IPR004088">
    <property type="entry name" value="KH_dom_type_1"/>
</dbReference>
<sequence length="528" mass="59060">MSNSLLLSVAPYVLVLVSLGTAIIGVVAGIWIETFFIAKKTSKNKAQALKIIEDAYAEAKTVKREALLEAKNEVQNLRLDFEKEQKEKKLEIQRSEDRILQREEFIDKKELALDKKSEALEQTKQELLDKQTDLEKLYEEQKEVKENMVKELEKVSGLKKDEAKNLIINALTEEAKISAAKTVKEIENTAREDGQKIAKDIVALAIQKCATDVTSETTVSVVTIPNDEMKGRIIGREGRNIRAIENATGVDLIVDDTPEAITLSSFDPVRREIARLSLEKLILDGRIHPTRIEEIVEKVTRDVENTIKEAGEKAVEEAEIYGMHPELIKILGRLKFRTSYGQNCLKHSLETSYIAGLLAAEIGADVKVAKRGGLLHDIGKALDHEVEGTHVTIGVDLAKKYKESPAVIHCIEAHHFNVEFNSVEAILVQVADAISSSRPGARRESLENYVKRLEKLEEISNSFKGVEKSYAIQAGREVRIMVKPSEISDETAVFLANDIAKKIEKEMDYPGQIKVNVIRESRFTAIAK</sequence>
<dbReference type="EC" id="3.1.-.-" evidence="5 6"/>
<evidence type="ECO:0000256" key="6">
    <source>
        <dbReference type="NCBIfam" id="TIGR03319"/>
    </source>
</evidence>
<evidence type="ECO:0000256" key="2">
    <source>
        <dbReference type="ARBA" id="ARBA00022759"/>
    </source>
</evidence>
<dbReference type="GO" id="GO:0006402">
    <property type="term" value="P:mRNA catabolic process"/>
    <property type="evidence" value="ECO:0007669"/>
    <property type="project" value="UniProtKB-UniRule"/>
</dbReference>
<dbReference type="Proteomes" id="UP000886861">
    <property type="component" value="Unassembled WGS sequence"/>
</dbReference>
<proteinExistence type="inferred from homology"/>
<dbReference type="AlphaFoldDB" id="A0A9D1NEI6"/>
<protein>
    <recommendedName>
        <fullName evidence="5 6">Ribonuclease Y</fullName>
        <shortName evidence="5">RNase Y</shortName>
        <ecNumber evidence="5 6">3.1.-.-</ecNumber>
    </recommendedName>
</protein>
<dbReference type="PANTHER" id="PTHR12826:SF15">
    <property type="entry name" value="RIBONUCLEASE Y"/>
    <property type="match status" value="1"/>
</dbReference>
<dbReference type="EMBL" id="DVOJ01000014">
    <property type="protein sequence ID" value="HIV01664.1"/>
    <property type="molecule type" value="Genomic_DNA"/>
</dbReference>
<comment type="similarity">
    <text evidence="5">Belongs to the RNase Y family.</text>
</comment>
<dbReference type="PROSITE" id="PS51831">
    <property type="entry name" value="HD"/>
    <property type="match status" value="1"/>
</dbReference>
<dbReference type="CDD" id="cd22431">
    <property type="entry name" value="KH-I_RNaseY"/>
    <property type="match status" value="1"/>
</dbReference>
<dbReference type="SMART" id="SM00471">
    <property type="entry name" value="HDc"/>
    <property type="match status" value="1"/>
</dbReference>
<evidence type="ECO:0000256" key="3">
    <source>
        <dbReference type="ARBA" id="ARBA00022801"/>
    </source>
</evidence>
<evidence type="ECO:0000313" key="10">
    <source>
        <dbReference type="Proteomes" id="UP000886861"/>
    </source>
</evidence>
<dbReference type="InterPro" id="IPR004087">
    <property type="entry name" value="KH_dom"/>
</dbReference>
<dbReference type="PROSITE" id="PS50084">
    <property type="entry name" value="KH_TYPE_1"/>
    <property type="match status" value="1"/>
</dbReference>
<evidence type="ECO:0000256" key="4">
    <source>
        <dbReference type="ARBA" id="ARBA00022884"/>
    </source>
</evidence>
<keyword evidence="5" id="KW-1133">Transmembrane helix</keyword>